<proteinExistence type="inferred from homology"/>
<dbReference type="InterPro" id="IPR020476">
    <property type="entry name" value="Nudix_hydrolase"/>
</dbReference>
<protein>
    <submittedName>
        <fullName evidence="6">ADP-ribose pyrophosphatase YjhB (NUDIX family)</fullName>
    </submittedName>
</protein>
<keyword evidence="7" id="KW-1185">Reference proteome</keyword>
<evidence type="ECO:0000259" key="5">
    <source>
        <dbReference type="PROSITE" id="PS51462"/>
    </source>
</evidence>
<accession>A0A7W0CLX0</accession>
<evidence type="ECO:0000256" key="1">
    <source>
        <dbReference type="ARBA" id="ARBA00001946"/>
    </source>
</evidence>
<dbReference type="RefSeq" id="WP_312894594.1">
    <property type="nucleotide sequence ID" value="NZ_BAABAM010000017.1"/>
</dbReference>
<dbReference type="Gene3D" id="3.90.79.10">
    <property type="entry name" value="Nucleoside Triphosphate Pyrophosphohydrolase"/>
    <property type="match status" value="1"/>
</dbReference>
<evidence type="ECO:0000256" key="3">
    <source>
        <dbReference type="ARBA" id="ARBA00022801"/>
    </source>
</evidence>
<dbReference type="InterPro" id="IPR000086">
    <property type="entry name" value="NUDIX_hydrolase_dom"/>
</dbReference>
<feature type="domain" description="Nudix hydrolase" evidence="5">
    <location>
        <begin position="5"/>
        <end position="136"/>
    </location>
</feature>
<comment type="caution">
    <text evidence="6">The sequence shown here is derived from an EMBL/GenBank/DDBJ whole genome shotgun (WGS) entry which is preliminary data.</text>
</comment>
<reference evidence="6 7" key="1">
    <citation type="submission" date="2020-07" db="EMBL/GenBank/DDBJ databases">
        <title>Genomic Encyclopedia of Type Strains, Phase IV (KMG-IV): sequencing the most valuable type-strain genomes for metagenomic binning, comparative biology and taxonomic classification.</title>
        <authorList>
            <person name="Goeker M."/>
        </authorList>
    </citation>
    <scope>NUCLEOTIDE SEQUENCE [LARGE SCALE GENOMIC DNA]</scope>
    <source>
        <strain evidence="6 7">DSM 45533</strain>
    </source>
</reference>
<evidence type="ECO:0000256" key="4">
    <source>
        <dbReference type="RuleBase" id="RU003476"/>
    </source>
</evidence>
<dbReference type="PANTHER" id="PTHR43046:SF16">
    <property type="entry name" value="ADP-RIBOSE PYROPHOSPHATASE YJHB-RELATED"/>
    <property type="match status" value="1"/>
</dbReference>
<dbReference type="SUPFAM" id="SSF55811">
    <property type="entry name" value="Nudix"/>
    <property type="match status" value="1"/>
</dbReference>
<dbReference type="Pfam" id="PF00293">
    <property type="entry name" value="NUDIX"/>
    <property type="match status" value="1"/>
</dbReference>
<dbReference type="PANTHER" id="PTHR43046">
    <property type="entry name" value="GDP-MANNOSE MANNOSYL HYDROLASE"/>
    <property type="match status" value="1"/>
</dbReference>
<dbReference type="AlphaFoldDB" id="A0A7W0CLX0"/>
<sequence length="157" mass="17414">MTGRKRRMAAYAVVLRGQEILLTRYVGIDEKHWTMPGGGVEFGEHPHDTVVRELAEETGYRIEVDGLLGVDSIEWEMPSGAGRLHSLRLYYAAHIVGGELRNEVGGSSDLAAWFPLDQITGLDRSSSVESALRFHAERPPTGQLAFDRPQERVILGT</sequence>
<comment type="similarity">
    <text evidence="2 4">Belongs to the Nudix hydrolase family.</text>
</comment>
<dbReference type="GO" id="GO:0016787">
    <property type="term" value="F:hydrolase activity"/>
    <property type="evidence" value="ECO:0007669"/>
    <property type="project" value="UniProtKB-KW"/>
</dbReference>
<comment type="cofactor">
    <cofactor evidence="1">
        <name>Mg(2+)</name>
        <dbReference type="ChEBI" id="CHEBI:18420"/>
    </cofactor>
</comment>
<dbReference type="CDD" id="cd02883">
    <property type="entry name" value="NUDIX_Hydrolase"/>
    <property type="match status" value="1"/>
</dbReference>
<dbReference type="PROSITE" id="PS51462">
    <property type="entry name" value="NUDIX"/>
    <property type="match status" value="1"/>
</dbReference>
<evidence type="ECO:0000313" key="6">
    <source>
        <dbReference type="EMBL" id="MBA2893444.1"/>
    </source>
</evidence>
<name>A0A7W0CLX0_9ACTN</name>
<dbReference type="EMBL" id="JACDUR010000005">
    <property type="protein sequence ID" value="MBA2893444.1"/>
    <property type="molecule type" value="Genomic_DNA"/>
</dbReference>
<dbReference type="InterPro" id="IPR015797">
    <property type="entry name" value="NUDIX_hydrolase-like_dom_sf"/>
</dbReference>
<dbReference type="Proteomes" id="UP000530928">
    <property type="component" value="Unassembled WGS sequence"/>
</dbReference>
<keyword evidence="3 4" id="KW-0378">Hydrolase</keyword>
<evidence type="ECO:0000313" key="7">
    <source>
        <dbReference type="Proteomes" id="UP000530928"/>
    </source>
</evidence>
<dbReference type="PRINTS" id="PR00502">
    <property type="entry name" value="NUDIXFAMILY"/>
</dbReference>
<evidence type="ECO:0000256" key="2">
    <source>
        <dbReference type="ARBA" id="ARBA00005582"/>
    </source>
</evidence>
<dbReference type="PROSITE" id="PS00893">
    <property type="entry name" value="NUDIX_BOX"/>
    <property type="match status" value="1"/>
</dbReference>
<dbReference type="InterPro" id="IPR020084">
    <property type="entry name" value="NUDIX_hydrolase_CS"/>
</dbReference>
<gene>
    <name evidence="6" type="ORF">HNR30_004805</name>
</gene>
<organism evidence="6 7">
    <name type="scientific">Nonomuraea soli</name>
    <dbReference type="NCBI Taxonomy" id="1032476"/>
    <lineage>
        <taxon>Bacteria</taxon>
        <taxon>Bacillati</taxon>
        <taxon>Actinomycetota</taxon>
        <taxon>Actinomycetes</taxon>
        <taxon>Streptosporangiales</taxon>
        <taxon>Streptosporangiaceae</taxon>
        <taxon>Nonomuraea</taxon>
    </lineage>
</organism>